<dbReference type="PANTHER" id="PTHR21015:SF22">
    <property type="entry name" value="GLYCOSYLTRANSFERASE"/>
    <property type="match status" value="1"/>
</dbReference>
<comment type="caution">
    <text evidence="1">The sequence shown here is derived from an EMBL/GenBank/DDBJ whole genome shotgun (WGS) entry which is preliminary data.</text>
</comment>
<organism evidence="1 2">
    <name type="scientific">Algoriphagus winogradskyi</name>
    <dbReference type="NCBI Taxonomy" id="237017"/>
    <lineage>
        <taxon>Bacteria</taxon>
        <taxon>Pseudomonadati</taxon>
        <taxon>Bacteroidota</taxon>
        <taxon>Cytophagia</taxon>
        <taxon>Cytophagales</taxon>
        <taxon>Cyclobacteriaceae</taxon>
        <taxon>Algoriphagus</taxon>
    </lineage>
</organism>
<gene>
    <name evidence="1" type="ORF">SAMN06265367_103271</name>
</gene>
<name>A0ABY1NZ57_9BACT</name>
<protein>
    <recommendedName>
        <fullName evidence="3">Glycosyltransferase</fullName>
    </recommendedName>
</protein>
<evidence type="ECO:0008006" key="3">
    <source>
        <dbReference type="Google" id="ProtNLM"/>
    </source>
</evidence>
<sequence length="371" mass="42208">MKFVFIVQGEGRGHMTQAIAFSKMLKKQGHELTGVIVGKSKRRAIPEFFLREISAPIHLVESPNFACDKAEKKILIGKTIRQNLAKASTFWRSLKEIHEVVQSEQPDIILNFYDLLGGLYNGFFRPEAQYWVIGHQYLIYHPEFQFAPAAGLNKFLFKFNTRLTALGASEKLALSFYELESTNEITVVPPLLREEVKKLTPTSGDFYLTYMVNSGYGEEVIAFAKANPHLTIRAYWDKKEAAETEHPLPNLSFHRVHDQNFLRDMAACKGLVSTAGFESICEAMYLGKPVMVIPVKGQYEQACNALDTIKSGAGIASDNFDFSKLEHVIQARVVAENYFQNWEKTWPNTFRRILPETKMTEPDFILTQSFS</sequence>
<dbReference type="Pfam" id="PF13528">
    <property type="entry name" value="Glyco_trans_1_3"/>
    <property type="match status" value="1"/>
</dbReference>
<accession>A0ABY1NZ57</accession>
<evidence type="ECO:0000313" key="2">
    <source>
        <dbReference type="Proteomes" id="UP001157915"/>
    </source>
</evidence>
<dbReference type="SUPFAM" id="SSF53756">
    <property type="entry name" value="UDP-Glycosyltransferase/glycogen phosphorylase"/>
    <property type="match status" value="1"/>
</dbReference>
<reference evidence="1 2" key="1">
    <citation type="submission" date="2017-05" db="EMBL/GenBank/DDBJ databases">
        <authorList>
            <person name="Varghese N."/>
            <person name="Submissions S."/>
        </authorList>
    </citation>
    <scope>NUCLEOTIDE SEQUENCE [LARGE SCALE GENOMIC DNA]</scope>
    <source>
        <strain evidence="1 2">DSM 15360</strain>
    </source>
</reference>
<dbReference type="RefSeq" id="WP_283412796.1">
    <property type="nucleotide sequence ID" value="NZ_FXUA01000003.1"/>
</dbReference>
<keyword evidence="2" id="KW-1185">Reference proteome</keyword>
<dbReference type="EMBL" id="FXUA01000003">
    <property type="protein sequence ID" value="SMP21304.1"/>
    <property type="molecule type" value="Genomic_DNA"/>
</dbReference>
<dbReference type="PANTHER" id="PTHR21015">
    <property type="entry name" value="UDP-N-ACETYLGLUCOSAMINE--N-ACETYLMURAMYL-(PENTAPEPTIDE) PYROPHOSPHORYL-UNDECAPRENOL N-ACETYLGLUCOSAMINE TRANSFERASE 1"/>
    <property type="match status" value="1"/>
</dbReference>
<evidence type="ECO:0000313" key="1">
    <source>
        <dbReference type="EMBL" id="SMP21304.1"/>
    </source>
</evidence>
<proteinExistence type="predicted"/>
<dbReference type="Gene3D" id="3.40.50.2000">
    <property type="entry name" value="Glycogen Phosphorylase B"/>
    <property type="match status" value="1"/>
</dbReference>
<dbReference type="Proteomes" id="UP001157915">
    <property type="component" value="Unassembled WGS sequence"/>
</dbReference>